<sequence length="29" mass="3415">MLCVSHDGATPSHYDLHKPWPIIFFEPYL</sequence>
<accession>A0A7I8LP42</accession>
<dbReference type="AlphaFoldDB" id="A0A7I8LP42"/>
<reference evidence="1" key="1">
    <citation type="submission" date="2020-02" db="EMBL/GenBank/DDBJ databases">
        <authorList>
            <person name="Scholz U."/>
            <person name="Mascher M."/>
            <person name="Fiebig A."/>
        </authorList>
    </citation>
    <scope>NUCLEOTIDE SEQUENCE</scope>
</reference>
<proteinExistence type="predicted"/>
<keyword evidence="2" id="KW-1185">Reference proteome</keyword>
<organism evidence="1 2">
    <name type="scientific">Spirodela intermedia</name>
    <name type="common">Intermediate duckweed</name>
    <dbReference type="NCBI Taxonomy" id="51605"/>
    <lineage>
        <taxon>Eukaryota</taxon>
        <taxon>Viridiplantae</taxon>
        <taxon>Streptophyta</taxon>
        <taxon>Embryophyta</taxon>
        <taxon>Tracheophyta</taxon>
        <taxon>Spermatophyta</taxon>
        <taxon>Magnoliopsida</taxon>
        <taxon>Liliopsida</taxon>
        <taxon>Araceae</taxon>
        <taxon>Lemnoideae</taxon>
        <taxon>Spirodela</taxon>
    </lineage>
</organism>
<protein>
    <submittedName>
        <fullName evidence="1">Uncharacterized protein</fullName>
    </submittedName>
</protein>
<dbReference type="Proteomes" id="UP000663760">
    <property type="component" value="Chromosome 18"/>
</dbReference>
<evidence type="ECO:0000313" key="1">
    <source>
        <dbReference type="EMBL" id="CAA7411128.1"/>
    </source>
</evidence>
<name>A0A7I8LP42_SPIIN</name>
<dbReference type="EMBL" id="LR746281">
    <property type="protein sequence ID" value="CAA7411128.1"/>
    <property type="molecule type" value="Genomic_DNA"/>
</dbReference>
<evidence type="ECO:0000313" key="2">
    <source>
        <dbReference type="Proteomes" id="UP000663760"/>
    </source>
</evidence>
<gene>
    <name evidence="1" type="ORF">SI8410_18021806</name>
</gene>